<dbReference type="AlphaFoldDB" id="A0A1H3GNU7"/>
<feature type="chain" id="PRO_5011747968" description="PilX N-terminal" evidence="1">
    <location>
        <begin position="39"/>
        <end position="149"/>
    </location>
</feature>
<evidence type="ECO:0000313" key="3">
    <source>
        <dbReference type="Proteomes" id="UP000199652"/>
    </source>
</evidence>
<protein>
    <recommendedName>
        <fullName evidence="4">PilX N-terminal</fullName>
    </recommendedName>
</protein>
<keyword evidence="3" id="KW-1185">Reference proteome</keyword>
<evidence type="ECO:0008006" key="4">
    <source>
        <dbReference type="Google" id="ProtNLM"/>
    </source>
</evidence>
<accession>A0A1H3GNU7</accession>
<name>A0A1H3GNU7_EUBBA</name>
<sequence>MMKKSFHMMNVGASSFLVIFTVLALVTFAVLSVSSANADQQLSDKVLDSTTAYYQAENQAEETLAQIDQALSQGAPPDDTTLPDLLPPGCIWDAGSRTIAFTKEMGDGQALAISLTLPPEGTTYQITRWQVIATNDWQPDNTLPVITLN</sequence>
<keyword evidence="1" id="KW-0732">Signal</keyword>
<dbReference type="Proteomes" id="UP000199652">
    <property type="component" value="Unassembled WGS sequence"/>
</dbReference>
<feature type="signal peptide" evidence="1">
    <location>
        <begin position="1"/>
        <end position="38"/>
    </location>
</feature>
<dbReference type="EMBL" id="FNOU01000014">
    <property type="protein sequence ID" value="SDY04787.1"/>
    <property type="molecule type" value="Genomic_DNA"/>
</dbReference>
<gene>
    <name evidence="2" type="ORF">SAMN04488579_11467</name>
</gene>
<proteinExistence type="predicted"/>
<dbReference type="OrthoDB" id="2047533at2"/>
<organism evidence="2 3">
    <name type="scientific">Eubacterium barkeri</name>
    <name type="common">Clostridium barkeri</name>
    <dbReference type="NCBI Taxonomy" id="1528"/>
    <lineage>
        <taxon>Bacteria</taxon>
        <taxon>Bacillati</taxon>
        <taxon>Bacillota</taxon>
        <taxon>Clostridia</taxon>
        <taxon>Eubacteriales</taxon>
        <taxon>Eubacteriaceae</taxon>
        <taxon>Eubacterium</taxon>
    </lineage>
</organism>
<dbReference type="STRING" id="1528.SAMN04488579_11467"/>
<reference evidence="3" key="1">
    <citation type="submission" date="2016-10" db="EMBL/GenBank/DDBJ databases">
        <authorList>
            <person name="Varghese N."/>
            <person name="Submissions S."/>
        </authorList>
    </citation>
    <scope>NUCLEOTIDE SEQUENCE [LARGE SCALE GENOMIC DNA]</scope>
    <source>
        <strain evidence="3">VPI 5359</strain>
    </source>
</reference>
<evidence type="ECO:0000313" key="2">
    <source>
        <dbReference type="EMBL" id="SDY04787.1"/>
    </source>
</evidence>
<evidence type="ECO:0000256" key="1">
    <source>
        <dbReference type="SAM" id="SignalP"/>
    </source>
</evidence>
<dbReference type="RefSeq" id="WP_090245727.1">
    <property type="nucleotide sequence ID" value="NZ_FNOU01000014.1"/>
</dbReference>